<feature type="compositionally biased region" description="Basic and acidic residues" evidence="2">
    <location>
        <begin position="739"/>
        <end position="752"/>
    </location>
</feature>
<reference evidence="4 5" key="1">
    <citation type="submission" date="2018-05" db="EMBL/GenBank/DDBJ databases">
        <title>Genome sequencing and assembly of the regulated plant pathogen Lachnellula willkommii and related sister species for the development of diagnostic species identification markers.</title>
        <authorList>
            <person name="Giroux E."/>
            <person name="Bilodeau G."/>
        </authorList>
    </citation>
    <scope>NUCLEOTIDE SEQUENCE [LARGE SCALE GENOMIC DNA]</scope>
    <source>
        <strain evidence="4 5">CBS 185.66</strain>
    </source>
</reference>
<evidence type="ECO:0000256" key="1">
    <source>
        <dbReference type="ARBA" id="ARBA00022801"/>
    </source>
</evidence>
<dbReference type="AlphaFoldDB" id="A0A8H8R125"/>
<feature type="region of interest" description="Disordered" evidence="2">
    <location>
        <begin position="792"/>
        <end position="837"/>
    </location>
</feature>
<dbReference type="GO" id="GO:0016787">
    <property type="term" value="F:hydrolase activity"/>
    <property type="evidence" value="ECO:0007669"/>
    <property type="project" value="UniProtKB-KW"/>
</dbReference>
<feature type="region of interest" description="Disordered" evidence="2">
    <location>
        <begin position="359"/>
        <end position="391"/>
    </location>
</feature>
<dbReference type="InterPro" id="IPR013094">
    <property type="entry name" value="AB_hydrolase_3"/>
</dbReference>
<feature type="non-terminal residue" evidence="4">
    <location>
        <position position="948"/>
    </location>
</feature>
<dbReference type="InterPro" id="IPR050300">
    <property type="entry name" value="GDXG_lipolytic_enzyme"/>
</dbReference>
<evidence type="ECO:0000259" key="3">
    <source>
        <dbReference type="Pfam" id="PF07859"/>
    </source>
</evidence>
<feature type="domain" description="Alpha/beta hydrolase fold-3" evidence="3">
    <location>
        <begin position="163"/>
        <end position="295"/>
    </location>
</feature>
<organism evidence="4 5">
    <name type="scientific">Lachnellula hyalina</name>
    <dbReference type="NCBI Taxonomy" id="1316788"/>
    <lineage>
        <taxon>Eukaryota</taxon>
        <taxon>Fungi</taxon>
        <taxon>Dikarya</taxon>
        <taxon>Ascomycota</taxon>
        <taxon>Pezizomycotina</taxon>
        <taxon>Leotiomycetes</taxon>
        <taxon>Helotiales</taxon>
        <taxon>Lachnaceae</taxon>
        <taxon>Lachnellula</taxon>
    </lineage>
</organism>
<name>A0A8H8R125_9HELO</name>
<keyword evidence="5" id="KW-1185">Reference proteome</keyword>
<dbReference type="RefSeq" id="XP_031003737.1">
    <property type="nucleotide sequence ID" value="XM_031151083.1"/>
</dbReference>
<feature type="region of interest" description="Disordered" evidence="2">
    <location>
        <begin position="562"/>
        <end position="589"/>
    </location>
</feature>
<protein>
    <submittedName>
        <fullName evidence="4">AB hydrolase superfamily protein</fullName>
    </submittedName>
</protein>
<dbReference type="InterPro" id="IPR029058">
    <property type="entry name" value="AB_hydrolase_fold"/>
</dbReference>
<keyword evidence="1 4" id="KW-0378">Hydrolase</keyword>
<evidence type="ECO:0000313" key="4">
    <source>
        <dbReference type="EMBL" id="TVY24949.1"/>
    </source>
</evidence>
<dbReference type="OrthoDB" id="2336090at2759"/>
<proteinExistence type="predicted"/>
<evidence type="ECO:0000256" key="2">
    <source>
        <dbReference type="SAM" id="MobiDB-lite"/>
    </source>
</evidence>
<dbReference type="Pfam" id="PF07859">
    <property type="entry name" value="Abhydrolase_3"/>
    <property type="match status" value="2"/>
</dbReference>
<feature type="region of interest" description="Disordered" evidence="2">
    <location>
        <begin position="736"/>
        <end position="780"/>
    </location>
</feature>
<dbReference type="PANTHER" id="PTHR48081">
    <property type="entry name" value="AB HYDROLASE SUPERFAMILY PROTEIN C4A8.06C"/>
    <property type="match status" value="1"/>
</dbReference>
<evidence type="ECO:0000313" key="5">
    <source>
        <dbReference type="Proteomes" id="UP000431533"/>
    </source>
</evidence>
<dbReference type="GeneID" id="41986341"/>
<comment type="caution">
    <text evidence="4">The sequence shown here is derived from an EMBL/GenBank/DDBJ whole genome shotgun (WGS) entry which is preliminary data.</text>
</comment>
<gene>
    <name evidence="4" type="ORF">LHYA1_G006143</name>
</gene>
<accession>A0A8H8R125</accession>
<feature type="domain" description="Alpha/beta hydrolase fold-3" evidence="3">
    <location>
        <begin position="410"/>
        <end position="460"/>
    </location>
</feature>
<dbReference type="SUPFAM" id="SSF53474">
    <property type="entry name" value="alpha/beta-Hydrolases"/>
    <property type="match status" value="1"/>
</dbReference>
<dbReference type="Proteomes" id="UP000431533">
    <property type="component" value="Unassembled WGS sequence"/>
</dbReference>
<feature type="compositionally biased region" description="Polar residues" evidence="2">
    <location>
        <begin position="563"/>
        <end position="577"/>
    </location>
</feature>
<dbReference type="EMBL" id="QGMH01000111">
    <property type="protein sequence ID" value="TVY24949.1"/>
    <property type="molecule type" value="Genomic_DNA"/>
</dbReference>
<dbReference type="PANTHER" id="PTHR48081:SF19">
    <property type="entry name" value="AB HYDROLASE SUPERFAMILY PROTEIN C4A8.06C"/>
    <property type="match status" value="1"/>
</dbReference>
<sequence>SYAATPFLGVEERRAAMVFNTATVGSAVTPAVIQTFFNHYLNRKTRAQKPTAQISYDEGLNLIKKFLLYASHHTVEDVQRFTSQWVPHPTWVRVDEVKIEQEYITKAAEAIQQQLGHHGIEKVGGKTWWQWRRPGGDLKAEWIEMKADYQERKRMSDPGKRVMLYVHGGAYFFGSVDEHRYQMQRHARKLKARVFAREYSRYRLAPQFPFPCGLHDCLAAYLYLLTVQDPTTIILAGDSAGGGMVLRWALYEHIIGFPANVDSMLVVMRDRGIPLPAGAVLISPWVDLTHSFPSVAGDNPLDYIPPHGFHQKPSPSWPPPNTDDMLAMEEQIVKKLVTNEHVSSPQESEADAVQGFHINQHPDAGTKNDTAATGTATNDGTGPAANTVPGPGHELSIMIDGKLVEIKDQIQMYASNQLMSHPLVSPVLQPSLGGLPPLLIMVGGGEMLRDEQIYLAHKAANPAKYPPGDAFLDESPHDHNRNQVNRWKPTDVQLQIWDDLCHVAPTLSFTRPAKYMYRSIAQFGAWALARAQDTEIEILDDDDVSIISRSSDDEDEVIDEKVMSSQKTKNAATSATGQVGKAGDPLPPFKSHMIRQRVDRHGNTSELEPASELPGCKMASSDIGVIKQGPVKKWMTAKMEWDTKFASSKRKIQKQRAKEMAKGYQGFGDGEVPPPSALAGRRKMGEDLREEKKTRSMGMSLWALWGSKHDETTIEREQEADREPDTVVATAADGVGARPLDDTKTSQGKKLETANYSRSRSRRRIVKDEHQADVEDGVDENTPASVLFAKKAEAGEPSDPNLVPNFIASPTKDEAPSTPSIIVRVPTNEQDDFGRKRPKAGGIAFPFTLKGHHSTASMTTLTSSVGVPPADDVRIQGVKDSGVKNEAPGAAIRTSVDGNARGKENENVNTASVTSEAGAQVVENGEVVSAERPPLETFVSAVESLPKA</sequence>
<dbReference type="Gene3D" id="3.40.50.1820">
    <property type="entry name" value="alpha/beta hydrolase"/>
    <property type="match status" value="2"/>
</dbReference>
<feature type="compositionally biased region" description="Low complexity" evidence="2">
    <location>
        <begin position="363"/>
        <end position="387"/>
    </location>
</feature>